<name>A0ABY7E3V2_MYAAR</name>
<dbReference type="InterPro" id="IPR036390">
    <property type="entry name" value="WH_DNA-bd_sf"/>
</dbReference>
<dbReference type="Gene3D" id="1.10.10.10">
    <property type="entry name" value="Winged helix-like DNA-binding domain superfamily/Winged helix DNA-binding domain"/>
    <property type="match status" value="1"/>
</dbReference>
<feature type="region of interest" description="Disordered" evidence="1">
    <location>
        <begin position="145"/>
        <end position="170"/>
    </location>
</feature>
<dbReference type="EMBL" id="CP111015">
    <property type="protein sequence ID" value="WAR03651.1"/>
    <property type="molecule type" value="Genomic_DNA"/>
</dbReference>
<feature type="compositionally biased region" description="Basic and acidic residues" evidence="1">
    <location>
        <begin position="1"/>
        <end position="22"/>
    </location>
</feature>
<dbReference type="SUPFAM" id="SSF46785">
    <property type="entry name" value="Winged helix' DNA-binding domain"/>
    <property type="match status" value="1"/>
</dbReference>
<dbReference type="InterPro" id="IPR036388">
    <property type="entry name" value="WH-like_DNA-bd_sf"/>
</dbReference>
<feature type="compositionally biased region" description="Polar residues" evidence="1">
    <location>
        <begin position="149"/>
        <end position="170"/>
    </location>
</feature>
<dbReference type="Proteomes" id="UP001164746">
    <property type="component" value="Chromosome 4"/>
</dbReference>
<accession>A0ABY7E3V2</accession>
<sequence>MEKQDDVEKGTNHSRELPRVEARGGQATGPRHQRAMEKCSMDMAVAVRSNNILQSINDFMMKQSLPLKAKDIAQGTKLGQSRTSVNRYLYCLEKKGILTVVQAQDAHARMLVPDAPTTITRSTSTSTSTNTTYRLETTMPCTRTHHTRASQTIDSSEPSNKLQWSKTVNL</sequence>
<evidence type="ECO:0000313" key="3">
    <source>
        <dbReference type="Proteomes" id="UP001164746"/>
    </source>
</evidence>
<proteinExistence type="predicted"/>
<evidence type="ECO:0000313" key="2">
    <source>
        <dbReference type="EMBL" id="WAR03651.1"/>
    </source>
</evidence>
<organism evidence="2 3">
    <name type="scientific">Mya arenaria</name>
    <name type="common">Soft-shell clam</name>
    <dbReference type="NCBI Taxonomy" id="6604"/>
    <lineage>
        <taxon>Eukaryota</taxon>
        <taxon>Metazoa</taxon>
        <taxon>Spiralia</taxon>
        <taxon>Lophotrochozoa</taxon>
        <taxon>Mollusca</taxon>
        <taxon>Bivalvia</taxon>
        <taxon>Autobranchia</taxon>
        <taxon>Heteroconchia</taxon>
        <taxon>Euheterodonta</taxon>
        <taxon>Imparidentia</taxon>
        <taxon>Neoheterodontei</taxon>
        <taxon>Myida</taxon>
        <taxon>Myoidea</taxon>
        <taxon>Myidae</taxon>
        <taxon>Mya</taxon>
    </lineage>
</organism>
<evidence type="ECO:0000256" key="1">
    <source>
        <dbReference type="SAM" id="MobiDB-lite"/>
    </source>
</evidence>
<keyword evidence="3" id="KW-1185">Reference proteome</keyword>
<gene>
    <name evidence="2" type="ORF">MAR_010209</name>
</gene>
<feature type="region of interest" description="Disordered" evidence="1">
    <location>
        <begin position="1"/>
        <end position="35"/>
    </location>
</feature>
<reference evidence="2" key="1">
    <citation type="submission" date="2022-11" db="EMBL/GenBank/DDBJ databases">
        <title>Centuries of genome instability and evolution in soft-shell clam transmissible cancer (bioRxiv).</title>
        <authorList>
            <person name="Hart S.F.M."/>
            <person name="Yonemitsu M.A."/>
            <person name="Giersch R.M."/>
            <person name="Beal B.F."/>
            <person name="Arriagada G."/>
            <person name="Davis B.W."/>
            <person name="Ostrander E.A."/>
            <person name="Goff S.P."/>
            <person name="Metzger M.J."/>
        </authorList>
    </citation>
    <scope>NUCLEOTIDE SEQUENCE</scope>
    <source>
        <strain evidence="2">MELC-2E11</strain>
        <tissue evidence="2">Siphon/mantle</tissue>
    </source>
</reference>
<protein>
    <submittedName>
        <fullName evidence="2">Uncharacterized protein</fullName>
    </submittedName>
</protein>